<dbReference type="Proteomes" id="UP000623129">
    <property type="component" value="Unassembled WGS sequence"/>
</dbReference>
<dbReference type="CDD" id="cd18919">
    <property type="entry name" value="bHLH_AtBPE_like"/>
    <property type="match status" value="1"/>
</dbReference>
<comment type="caution">
    <text evidence="8">The sequence shown here is derived from an EMBL/GenBank/DDBJ whole genome shotgun (WGS) entry which is preliminary data.</text>
</comment>
<dbReference type="Gene3D" id="4.10.280.10">
    <property type="entry name" value="Helix-loop-helix DNA-binding domain"/>
    <property type="match status" value="1"/>
</dbReference>
<comment type="similarity">
    <text evidence="2">Belongs to the bHLH protein family.</text>
</comment>
<feature type="domain" description="BHLH" evidence="7">
    <location>
        <begin position="215"/>
        <end position="265"/>
    </location>
</feature>
<sequence>MEINDKDKFELEKNGYRLNYQNAGFLAGTGMPDLSWNAIPGTSGPNLGWDQNPLSQFPKLGSFLPPSISDIQADSGFIERAAKYSCFNGANVSAMLGSINNSVLDQSKRSENLVEDGSNRIGLERKETGEGASSGGCGQEEGTSVANANKRKRSNQGNGVNQGEEAWQSPVANCTREIAEKEKREEKKPSENQIKDESDMANKDDYVHMRARRGQATNSHSLAERVRREKISERMKYLQDLVPGCSKVTGKAVMLDEIINYVQSLQRQVEFLSMKLSAINPRLDFNIEGILSKSLFDPHVGPSSSMGYLSDPSQTQLHRSQQNLLHGMAGIVDSADALRRIANAQLISNTGLKEPLPQMSNAWDGDYQNLMQVAFQDLNNYARAEIPNANNMSS</sequence>
<feature type="region of interest" description="Disordered" evidence="6">
    <location>
        <begin position="110"/>
        <end position="203"/>
    </location>
</feature>
<evidence type="ECO:0000256" key="5">
    <source>
        <dbReference type="ARBA" id="ARBA00023242"/>
    </source>
</evidence>
<dbReference type="SUPFAM" id="SSF47459">
    <property type="entry name" value="HLH, helix-loop-helix DNA-binding domain"/>
    <property type="match status" value="1"/>
</dbReference>
<evidence type="ECO:0000256" key="1">
    <source>
        <dbReference type="ARBA" id="ARBA00004123"/>
    </source>
</evidence>
<protein>
    <submittedName>
        <fullName evidence="8">Transcription factor bHLH49-like protein</fullName>
    </submittedName>
</protein>
<reference evidence="8" key="1">
    <citation type="submission" date="2020-01" db="EMBL/GenBank/DDBJ databases">
        <title>Genome sequence of Kobresia littledalei, the first chromosome-level genome in the family Cyperaceae.</title>
        <authorList>
            <person name="Qu G."/>
        </authorList>
    </citation>
    <scope>NUCLEOTIDE SEQUENCE</scope>
    <source>
        <strain evidence="8">C.B.Clarke</strain>
        <tissue evidence="8">Leaf</tissue>
    </source>
</reference>
<name>A0A833R1D9_9POAL</name>
<dbReference type="InterPro" id="IPR011598">
    <property type="entry name" value="bHLH_dom"/>
</dbReference>
<feature type="compositionally biased region" description="Basic and acidic residues" evidence="6">
    <location>
        <begin position="177"/>
        <end position="203"/>
    </location>
</feature>
<dbReference type="InterPro" id="IPR036638">
    <property type="entry name" value="HLH_DNA-bd_sf"/>
</dbReference>
<evidence type="ECO:0000256" key="6">
    <source>
        <dbReference type="SAM" id="MobiDB-lite"/>
    </source>
</evidence>
<evidence type="ECO:0000256" key="4">
    <source>
        <dbReference type="ARBA" id="ARBA00023163"/>
    </source>
</evidence>
<dbReference type="AlphaFoldDB" id="A0A833R1D9"/>
<evidence type="ECO:0000256" key="2">
    <source>
        <dbReference type="ARBA" id="ARBA00005510"/>
    </source>
</evidence>
<dbReference type="FunFam" id="4.10.280.10:FF:000002">
    <property type="entry name" value="Basic helix-loop-helix transcription factor"/>
    <property type="match status" value="1"/>
</dbReference>
<dbReference type="GO" id="GO:0046983">
    <property type="term" value="F:protein dimerization activity"/>
    <property type="evidence" value="ECO:0007669"/>
    <property type="project" value="InterPro"/>
</dbReference>
<evidence type="ECO:0000313" key="8">
    <source>
        <dbReference type="EMBL" id="KAF3331456.1"/>
    </source>
</evidence>
<dbReference type="GO" id="GO:0003700">
    <property type="term" value="F:DNA-binding transcription factor activity"/>
    <property type="evidence" value="ECO:0007669"/>
    <property type="project" value="TreeGrafter"/>
</dbReference>
<dbReference type="PROSITE" id="PS50888">
    <property type="entry name" value="BHLH"/>
    <property type="match status" value="1"/>
</dbReference>
<organism evidence="8 9">
    <name type="scientific">Carex littledalei</name>
    <dbReference type="NCBI Taxonomy" id="544730"/>
    <lineage>
        <taxon>Eukaryota</taxon>
        <taxon>Viridiplantae</taxon>
        <taxon>Streptophyta</taxon>
        <taxon>Embryophyta</taxon>
        <taxon>Tracheophyta</taxon>
        <taxon>Spermatophyta</taxon>
        <taxon>Magnoliopsida</taxon>
        <taxon>Liliopsida</taxon>
        <taxon>Poales</taxon>
        <taxon>Cyperaceae</taxon>
        <taxon>Cyperoideae</taxon>
        <taxon>Cariceae</taxon>
        <taxon>Carex</taxon>
        <taxon>Carex subgen. Euthyceras</taxon>
    </lineage>
</organism>
<keyword evidence="9" id="KW-1185">Reference proteome</keyword>
<dbReference type="PANTHER" id="PTHR12565">
    <property type="entry name" value="STEROL REGULATORY ELEMENT-BINDING PROTEIN"/>
    <property type="match status" value="1"/>
</dbReference>
<keyword evidence="3" id="KW-0805">Transcription regulation</keyword>
<gene>
    <name evidence="8" type="ORF">FCM35_KLT02862</name>
</gene>
<dbReference type="InterPro" id="IPR024097">
    <property type="entry name" value="bHLH_ZIP_TF"/>
</dbReference>
<dbReference type="SMART" id="SM00353">
    <property type="entry name" value="HLH"/>
    <property type="match status" value="1"/>
</dbReference>
<evidence type="ECO:0000313" key="9">
    <source>
        <dbReference type="Proteomes" id="UP000623129"/>
    </source>
</evidence>
<dbReference type="Pfam" id="PF00010">
    <property type="entry name" value="HLH"/>
    <property type="match status" value="1"/>
</dbReference>
<proteinExistence type="inferred from homology"/>
<keyword evidence="5" id="KW-0539">Nucleus</keyword>
<dbReference type="PANTHER" id="PTHR12565:SF184">
    <property type="entry name" value="BHLH TRANSCRIPTION FACTOR"/>
    <property type="match status" value="1"/>
</dbReference>
<dbReference type="GO" id="GO:0005634">
    <property type="term" value="C:nucleus"/>
    <property type="evidence" value="ECO:0007669"/>
    <property type="project" value="UniProtKB-SubCell"/>
</dbReference>
<keyword evidence="4" id="KW-0804">Transcription</keyword>
<evidence type="ECO:0000256" key="3">
    <source>
        <dbReference type="ARBA" id="ARBA00023015"/>
    </source>
</evidence>
<evidence type="ECO:0000259" key="7">
    <source>
        <dbReference type="PROSITE" id="PS50888"/>
    </source>
</evidence>
<dbReference type="OrthoDB" id="1923196at2759"/>
<dbReference type="EMBL" id="SWLB01000012">
    <property type="protein sequence ID" value="KAF3331456.1"/>
    <property type="molecule type" value="Genomic_DNA"/>
</dbReference>
<accession>A0A833R1D9</accession>
<comment type="subcellular location">
    <subcellularLocation>
        <location evidence="1">Nucleus</location>
    </subcellularLocation>
</comment>